<comment type="caution">
    <text evidence="2">The sequence shown here is derived from an EMBL/GenBank/DDBJ whole genome shotgun (WGS) entry which is preliminary data.</text>
</comment>
<evidence type="ECO:0000313" key="3">
    <source>
        <dbReference type="Proteomes" id="UP000195101"/>
    </source>
</evidence>
<gene>
    <name evidence="2" type="ORF">BFL37_10865</name>
</gene>
<dbReference type="CDD" id="cd04301">
    <property type="entry name" value="NAT_SF"/>
    <property type="match status" value="1"/>
</dbReference>
<protein>
    <recommendedName>
        <fullName evidence="1">N-acetyltransferase domain-containing protein</fullName>
    </recommendedName>
</protein>
<proteinExistence type="predicted"/>
<sequence>MTRAGAEARANPRTDVITELHAPADLSSADRAATGALSDLAFALPPDDPASAMTWSDPDEIVIARDPDGGVAAMVVVVHRDGLLDGRPVRLAGIGGVASHPSVRGRGYGRAALDRALKAVDAHDPDLTQLICAPRMDGYYAQVGFAPFAGTTWIRQDGERVVLDYQPTRIRPGRLPAPADGDLDLCGPPW</sequence>
<accession>A0A251YJI0</accession>
<dbReference type="SUPFAM" id="SSF55729">
    <property type="entry name" value="Acyl-CoA N-acyltransferases (Nat)"/>
    <property type="match status" value="1"/>
</dbReference>
<dbReference type="EMBL" id="MDJZ01000016">
    <property type="protein sequence ID" value="OUE24405.1"/>
    <property type="molecule type" value="Genomic_DNA"/>
</dbReference>
<organism evidence="2 3">
    <name type="scientific">Clavibacter michiganensis</name>
    <dbReference type="NCBI Taxonomy" id="28447"/>
    <lineage>
        <taxon>Bacteria</taxon>
        <taxon>Bacillati</taxon>
        <taxon>Actinomycetota</taxon>
        <taxon>Actinomycetes</taxon>
        <taxon>Micrococcales</taxon>
        <taxon>Microbacteriaceae</taxon>
        <taxon>Clavibacter</taxon>
    </lineage>
</organism>
<reference evidence="2 3" key="1">
    <citation type="submission" date="2016-08" db="EMBL/GenBank/DDBJ databases">
        <title>Genome sequence of Clavibacter michiganensis spp strain CFBP8019.</title>
        <authorList>
            <person name="Thapa S.P."/>
            <person name="Coaker G."/>
            <person name="Jacques M.-A."/>
        </authorList>
    </citation>
    <scope>NUCLEOTIDE SEQUENCE [LARGE SCALE GENOMIC DNA]</scope>
    <source>
        <strain evidence="2">CFBP8019</strain>
    </source>
</reference>
<dbReference type="InterPro" id="IPR000182">
    <property type="entry name" value="GNAT_dom"/>
</dbReference>
<dbReference type="Proteomes" id="UP000195101">
    <property type="component" value="Unassembled WGS sequence"/>
</dbReference>
<name>A0A251YJI0_9MICO</name>
<dbReference type="RefSeq" id="WP_086515126.1">
    <property type="nucleotide sequence ID" value="NZ_MDJZ01000016.1"/>
</dbReference>
<feature type="domain" description="N-acetyltransferase" evidence="1">
    <location>
        <begin position="24"/>
        <end position="159"/>
    </location>
</feature>
<evidence type="ECO:0000259" key="1">
    <source>
        <dbReference type="PROSITE" id="PS51186"/>
    </source>
</evidence>
<evidence type="ECO:0000313" key="2">
    <source>
        <dbReference type="EMBL" id="OUE24405.1"/>
    </source>
</evidence>
<dbReference type="PROSITE" id="PS51186">
    <property type="entry name" value="GNAT"/>
    <property type="match status" value="1"/>
</dbReference>
<dbReference type="AlphaFoldDB" id="A0A251YJI0"/>
<dbReference type="OrthoDB" id="5122062at2"/>
<dbReference type="Pfam" id="PF13527">
    <property type="entry name" value="Acetyltransf_9"/>
    <property type="match status" value="1"/>
</dbReference>
<dbReference type="Gene3D" id="3.40.630.30">
    <property type="match status" value="1"/>
</dbReference>
<keyword evidence="3" id="KW-1185">Reference proteome</keyword>
<dbReference type="GO" id="GO:0016747">
    <property type="term" value="F:acyltransferase activity, transferring groups other than amino-acyl groups"/>
    <property type="evidence" value="ECO:0007669"/>
    <property type="project" value="InterPro"/>
</dbReference>
<dbReference type="InterPro" id="IPR016181">
    <property type="entry name" value="Acyl_CoA_acyltransferase"/>
</dbReference>